<keyword evidence="3" id="KW-0547">Nucleotide-binding</keyword>
<evidence type="ECO:0000256" key="4">
    <source>
        <dbReference type="ARBA" id="ARBA00022842"/>
    </source>
</evidence>
<dbReference type="GeneID" id="24820672"/>
<dbReference type="OrthoDB" id="11383at2157"/>
<keyword evidence="10" id="KW-1185">Reference proteome</keyword>
<keyword evidence="1 9" id="KW-0436">Ligase</keyword>
<dbReference type="Pfam" id="PF01996">
    <property type="entry name" value="F420_ligase"/>
    <property type="match status" value="1"/>
</dbReference>
<dbReference type="PANTHER" id="PTHR47917:SF1">
    <property type="entry name" value="COENZYME F420:L-GLUTAMATE LIGASE"/>
    <property type="match status" value="1"/>
</dbReference>
<dbReference type="GO" id="GO:0052619">
    <property type="term" value="F:coenzyme F420-1:gamma-L-glutamate ligase activity"/>
    <property type="evidence" value="ECO:0007669"/>
    <property type="project" value="UniProtKB-EC"/>
</dbReference>
<keyword evidence="5" id="KW-0630">Potassium</keyword>
<accession>A0A0D5C369</accession>
<evidence type="ECO:0000313" key="10">
    <source>
        <dbReference type="Proteomes" id="UP000032408"/>
    </source>
</evidence>
<dbReference type="InterPro" id="IPR002847">
    <property type="entry name" value="F420-0_gamma-glut_ligase-dom"/>
</dbReference>
<sequence length="241" mass="26587">MEIIPVLIEKEIEPSDEISELVMGSCQLHDGDILVIAQKIISKQEGRIVKLSTVEPSLLSQGIGSQYQKDPRLVELILSESKRIVRMKNGILIVETNNGFICANAGIDESNVQEGYATLLPINSDISAESIRFNILKQTNKNVAVIISDTFGRPFRMGQTNCAIGISGLNPIIDYAGTHDSFQKILRVTAIAVADEISSAAELVMGKSLKIPITIVRGYSFEIQDHVIDEIIRPEHEDLFR</sequence>
<keyword evidence="7" id="KW-0464">Manganese</keyword>
<dbReference type="EC" id="6.3.2.34" evidence="9"/>
<dbReference type="KEGG" id="nin:NADRNF5_1488"/>
<dbReference type="NCBIfam" id="TIGR01916">
    <property type="entry name" value="F420_cofE"/>
    <property type="match status" value="1"/>
</dbReference>
<evidence type="ECO:0000256" key="7">
    <source>
        <dbReference type="ARBA" id="ARBA00023211"/>
    </source>
</evidence>
<evidence type="ECO:0000256" key="3">
    <source>
        <dbReference type="ARBA" id="ARBA00022741"/>
    </source>
</evidence>
<evidence type="ECO:0000256" key="5">
    <source>
        <dbReference type="ARBA" id="ARBA00022958"/>
    </source>
</evidence>
<dbReference type="GO" id="GO:0046872">
    <property type="term" value="F:metal ion binding"/>
    <property type="evidence" value="ECO:0007669"/>
    <property type="project" value="UniProtKB-KW"/>
</dbReference>
<evidence type="ECO:0000313" key="9">
    <source>
        <dbReference type="EMBL" id="AJW71171.1"/>
    </source>
</evidence>
<evidence type="ECO:0000259" key="8">
    <source>
        <dbReference type="Pfam" id="PF01996"/>
    </source>
</evidence>
<keyword evidence="4" id="KW-0460">Magnesium</keyword>
<dbReference type="EMBL" id="CP011070">
    <property type="protein sequence ID" value="AJW71171.1"/>
    <property type="molecule type" value="Genomic_DNA"/>
</dbReference>
<dbReference type="GO" id="GO:0052618">
    <property type="term" value="F:coenzyme F420-0:L-glutamate ligase activity"/>
    <property type="evidence" value="ECO:0007669"/>
    <property type="project" value="UniProtKB-EC"/>
</dbReference>
<dbReference type="RefSeq" id="WP_048116587.1">
    <property type="nucleotide sequence ID" value="NZ_CP011070.1"/>
</dbReference>
<dbReference type="PANTHER" id="PTHR47917">
    <property type="match status" value="1"/>
</dbReference>
<dbReference type="Gene3D" id="3.90.1660.10">
    <property type="entry name" value="CofE-like domain"/>
    <property type="match status" value="1"/>
</dbReference>
<dbReference type="AlphaFoldDB" id="A0A0D5C369"/>
<feature type="domain" description="Coenzyme F420:L-glutamate ligase-like" evidence="8">
    <location>
        <begin position="10"/>
        <end position="218"/>
    </location>
</feature>
<gene>
    <name evidence="9" type="primary">cofE</name>
    <name evidence="9" type="ORF">NADRNF5_1488</name>
</gene>
<evidence type="ECO:0000256" key="1">
    <source>
        <dbReference type="ARBA" id="ARBA00022598"/>
    </source>
</evidence>
<evidence type="ECO:0000256" key="6">
    <source>
        <dbReference type="ARBA" id="ARBA00023134"/>
    </source>
</evidence>
<dbReference type="STRING" id="1580092.NADRNF5_1488"/>
<reference evidence="10" key="1">
    <citation type="submission" date="2015-03" db="EMBL/GenBank/DDBJ databases">
        <title>Characterization of two novel Thaumarchaeota isolated from the Northern Adriatic Sea.</title>
        <authorList>
            <person name="Bayer B."/>
            <person name="Vojvoda J."/>
            <person name="Offre P."/>
            <person name="Srivastava A."/>
            <person name="Elisabeth N."/>
            <person name="Garcia J.A.L."/>
            <person name="Schleper C."/>
            <person name="Herndl G.J."/>
        </authorList>
    </citation>
    <scope>NUCLEOTIDE SEQUENCE [LARGE SCALE GENOMIC DNA]</scope>
    <source>
        <strain evidence="10">NF5</strain>
    </source>
</reference>
<keyword evidence="6" id="KW-0342">GTP-binding</keyword>
<dbReference type="SUPFAM" id="SSF144010">
    <property type="entry name" value="CofE-like"/>
    <property type="match status" value="1"/>
</dbReference>
<name>A0A0D5C369_9ARCH</name>
<dbReference type="InterPro" id="IPR008225">
    <property type="entry name" value="F420-0_g-glutamyl_ligase"/>
</dbReference>
<dbReference type="GO" id="GO:0005525">
    <property type="term" value="F:GTP binding"/>
    <property type="evidence" value="ECO:0007669"/>
    <property type="project" value="UniProtKB-KW"/>
</dbReference>
<evidence type="ECO:0000256" key="2">
    <source>
        <dbReference type="ARBA" id="ARBA00022723"/>
    </source>
</evidence>
<dbReference type="Proteomes" id="UP000032408">
    <property type="component" value="Chromosome"/>
</dbReference>
<reference evidence="9 10" key="2">
    <citation type="journal article" date="2016" name="ISME J.">
        <title>Physiological and genomic characterization of two novel marine thaumarchaeal strains indicates niche differentiation.</title>
        <authorList>
            <person name="Bayer B."/>
            <person name="Vojvoda J."/>
            <person name="Offre P."/>
            <person name="Alves R.J."/>
            <person name="Elisabeth N.H."/>
            <person name="Garcia J.A."/>
            <person name="Volland J.M."/>
            <person name="Srivastava A."/>
            <person name="Schleper C."/>
            <person name="Herndl G.J."/>
        </authorList>
    </citation>
    <scope>NUCLEOTIDE SEQUENCE [LARGE SCALE GENOMIC DNA]</scope>
    <source>
        <strain evidence="9 10">NF5</strain>
    </source>
</reference>
<organism evidence="9 10">
    <name type="scientific">Nitrosopumilus adriaticus</name>
    <dbReference type="NCBI Taxonomy" id="1580092"/>
    <lineage>
        <taxon>Archaea</taxon>
        <taxon>Nitrososphaerota</taxon>
        <taxon>Nitrososphaeria</taxon>
        <taxon>Nitrosopumilales</taxon>
        <taxon>Nitrosopumilaceae</taxon>
        <taxon>Nitrosopumilus</taxon>
    </lineage>
</organism>
<keyword evidence="2" id="KW-0479">Metal-binding</keyword>
<dbReference type="EC" id="6.3.2.31" evidence="9"/>
<protein>
    <submittedName>
        <fullName evidence="9">Coenzyme F420:L-glutamate ligase</fullName>
        <ecNumber evidence="9">6.3.2.31</ecNumber>
        <ecNumber evidence="9">6.3.2.34</ecNumber>
    </submittedName>
</protein>
<proteinExistence type="predicted"/>
<dbReference type="Gene3D" id="3.30.1330.100">
    <property type="entry name" value="CofE-like"/>
    <property type="match status" value="1"/>
</dbReference>
<dbReference type="HOGENOM" id="CLU_051152_1_1_2"/>